<dbReference type="EMBL" id="FZOQ01000003">
    <property type="protein sequence ID" value="SNS19797.1"/>
    <property type="molecule type" value="Genomic_DNA"/>
</dbReference>
<sequence length="535" mass="59790">MKLLKAILASGVLASLASCASMNPPEGGPRDLVPPVLLSSNPQDQQLNVSTNSITLEFDEEVQQNNLNKELLITPSVENRYKILPNKNQLTLEFEKPLEENTTYTLNFREGIVDITEKNKAKNLKLAFSTGSFIDSSRVSGTVVNLMKQTPEKGAVVALYRAEDTLSIRKNRPYYLTTTDDAGNFEIENVKEGNYRVYGLVDKNNNMYYDSEEERIAYLPQPLRITPDTEPVKLQTVRIDTKKPILLRRETYSDRFIANYNEGIQSFSVKPLESTADSTVSEIILEGKAAQLFKTPKFEGGKTVLTAVDSAGNIAIDTLQIAFQGKRAQLIKGAQLKVINGKSGKYRPGQPVVVELQTPVKITGEAPLMLMADTTVLTQLTYPNDISLSKANTELRFNLPSVNNRVKQVTLLIDSTAVVPMEGEPLSYPKLNIGISEEKGAGSFRGIVKTEYSSYIVQLLNSNFKVVDQVRNQRNFQFKNLEPGAYTIRVLIDEDNDGEWEKADPAFERAPEKVYVFPKAIDARANWEIEEILEF</sequence>
<accession>A0A239CHZ3</accession>
<proteinExistence type="predicted"/>
<name>A0A239CHZ3_9BACT</name>
<evidence type="ECO:0000256" key="2">
    <source>
        <dbReference type="SAM" id="SignalP"/>
    </source>
</evidence>
<dbReference type="InterPro" id="IPR032812">
    <property type="entry name" value="SbsA_Ig"/>
</dbReference>
<dbReference type="AlphaFoldDB" id="A0A239CHZ3"/>
<dbReference type="Pfam" id="PF14686">
    <property type="entry name" value="fn3_3"/>
    <property type="match status" value="1"/>
</dbReference>
<dbReference type="PROSITE" id="PS51257">
    <property type="entry name" value="PROKAR_LIPOPROTEIN"/>
    <property type="match status" value="1"/>
</dbReference>
<organism evidence="5 6">
    <name type="scientific">Pontibacter ummariensis</name>
    <dbReference type="NCBI Taxonomy" id="1610492"/>
    <lineage>
        <taxon>Bacteria</taxon>
        <taxon>Pseudomonadati</taxon>
        <taxon>Bacteroidota</taxon>
        <taxon>Cytophagia</taxon>
        <taxon>Cytophagales</taxon>
        <taxon>Hymenobacteraceae</taxon>
        <taxon>Pontibacter</taxon>
    </lineage>
</organism>
<gene>
    <name evidence="5" type="ORF">SAMN06296052_10374</name>
</gene>
<dbReference type="SUPFAM" id="SSF49452">
    <property type="entry name" value="Starch-binding domain-like"/>
    <property type="match status" value="1"/>
</dbReference>
<evidence type="ECO:0000313" key="6">
    <source>
        <dbReference type="Proteomes" id="UP000198432"/>
    </source>
</evidence>
<dbReference type="RefSeq" id="WP_089317966.1">
    <property type="nucleotide sequence ID" value="NZ_FZOQ01000003.1"/>
</dbReference>
<evidence type="ECO:0000256" key="1">
    <source>
        <dbReference type="ARBA" id="ARBA00022729"/>
    </source>
</evidence>
<dbReference type="GO" id="GO:0030246">
    <property type="term" value="F:carbohydrate binding"/>
    <property type="evidence" value="ECO:0007669"/>
    <property type="project" value="InterPro"/>
</dbReference>
<keyword evidence="6" id="KW-1185">Reference proteome</keyword>
<evidence type="ECO:0000259" key="4">
    <source>
        <dbReference type="Pfam" id="PF14686"/>
    </source>
</evidence>
<dbReference type="OrthoDB" id="9809989at2"/>
<reference evidence="6" key="1">
    <citation type="submission" date="2017-06" db="EMBL/GenBank/DDBJ databases">
        <authorList>
            <person name="Varghese N."/>
            <person name="Submissions S."/>
        </authorList>
    </citation>
    <scope>NUCLEOTIDE SEQUENCE [LARGE SCALE GENOMIC DNA]</scope>
    <source>
        <strain evidence="6">NKM1</strain>
    </source>
</reference>
<dbReference type="InterPro" id="IPR013784">
    <property type="entry name" value="Carb-bd-like_fold"/>
</dbReference>
<keyword evidence="1 2" id="KW-0732">Signal</keyword>
<feature type="domain" description="SbsA Ig-like" evidence="3">
    <location>
        <begin position="33"/>
        <end position="130"/>
    </location>
</feature>
<dbReference type="Pfam" id="PF13205">
    <property type="entry name" value="Big_5"/>
    <property type="match status" value="1"/>
</dbReference>
<keyword evidence="5" id="KW-0456">Lyase</keyword>
<dbReference type="InterPro" id="IPR029413">
    <property type="entry name" value="RG-lyase_II"/>
</dbReference>
<dbReference type="GO" id="GO:0016829">
    <property type="term" value="F:lyase activity"/>
    <property type="evidence" value="ECO:0007669"/>
    <property type="project" value="UniProtKB-KW"/>
</dbReference>
<dbReference type="Proteomes" id="UP000198432">
    <property type="component" value="Unassembled WGS sequence"/>
</dbReference>
<evidence type="ECO:0000259" key="3">
    <source>
        <dbReference type="Pfam" id="PF13205"/>
    </source>
</evidence>
<feature type="signal peptide" evidence="2">
    <location>
        <begin position="1"/>
        <end position="20"/>
    </location>
</feature>
<protein>
    <submittedName>
        <fullName evidence="5">Polysaccharide lyase family 4, domain II</fullName>
    </submittedName>
</protein>
<feature type="domain" description="Rhamnogalacturonan lyase" evidence="4">
    <location>
        <begin position="153"/>
        <end position="199"/>
    </location>
</feature>
<evidence type="ECO:0000313" key="5">
    <source>
        <dbReference type="EMBL" id="SNS19797.1"/>
    </source>
</evidence>
<feature type="chain" id="PRO_5012986385" evidence="2">
    <location>
        <begin position="21"/>
        <end position="535"/>
    </location>
</feature>